<protein>
    <submittedName>
        <fullName evidence="2">Glycoside hydrolase family 19 protein</fullName>
    </submittedName>
</protein>
<reference evidence="3" key="1">
    <citation type="journal article" date="2019" name="Int. J. Syst. Evol. Microbiol.">
        <title>The Global Catalogue of Microorganisms (GCM) 10K type strain sequencing project: providing services to taxonomists for standard genome sequencing and annotation.</title>
        <authorList>
            <consortium name="The Broad Institute Genomics Platform"/>
            <consortium name="The Broad Institute Genome Sequencing Center for Infectious Disease"/>
            <person name="Wu L."/>
            <person name="Ma J."/>
        </authorList>
    </citation>
    <scope>NUCLEOTIDE SEQUENCE [LARGE SCALE GENOMIC DNA]</scope>
    <source>
        <strain evidence="3">CCUG 56029</strain>
    </source>
</reference>
<organism evidence="2 3">
    <name type="scientific">Deinococcus navajonensis</name>
    <dbReference type="NCBI Taxonomy" id="309884"/>
    <lineage>
        <taxon>Bacteria</taxon>
        <taxon>Thermotogati</taxon>
        <taxon>Deinococcota</taxon>
        <taxon>Deinococci</taxon>
        <taxon>Deinococcales</taxon>
        <taxon>Deinococcaceae</taxon>
        <taxon>Deinococcus</taxon>
    </lineage>
</organism>
<evidence type="ECO:0000259" key="1">
    <source>
        <dbReference type="Pfam" id="PF00182"/>
    </source>
</evidence>
<name>A0ABV8XTS8_9DEIO</name>
<dbReference type="PANTHER" id="PTHR34408:SF1">
    <property type="entry name" value="GLYCOSYL HYDROLASE FAMILY 19 DOMAIN-CONTAINING PROTEIN HI_1415"/>
    <property type="match status" value="1"/>
</dbReference>
<dbReference type="Proteomes" id="UP001595998">
    <property type="component" value="Unassembled WGS sequence"/>
</dbReference>
<dbReference type="Gene3D" id="1.10.530.10">
    <property type="match status" value="1"/>
</dbReference>
<dbReference type="PANTHER" id="PTHR34408">
    <property type="entry name" value="FAMILY PROTEIN, PUTATIVE-RELATED"/>
    <property type="match status" value="1"/>
</dbReference>
<dbReference type="EMBL" id="JBHSEH010000028">
    <property type="protein sequence ID" value="MFC4428017.1"/>
    <property type="molecule type" value="Genomic_DNA"/>
</dbReference>
<dbReference type="RefSeq" id="WP_380042143.1">
    <property type="nucleotide sequence ID" value="NZ_JBHSEH010000028.1"/>
</dbReference>
<proteinExistence type="predicted"/>
<comment type="caution">
    <text evidence="2">The sequence shown here is derived from an EMBL/GenBank/DDBJ whole genome shotgun (WGS) entry which is preliminary data.</text>
</comment>
<evidence type="ECO:0000313" key="2">
    <source>
        <dbReference type="EMBL" id="MFC4428017.1"/>
    </source>
</evidence>
<dbReference type="InterPro" id="IPR000726">
    <property type="entry name" value="Glyco_hydro_19_cat"/>
</dbReference>
<sequence length="250" mass="27204">MITSQLIRVLNPNLPEARCAMIASGLQAAAVPAGITTPARVAAFLAQLAHESCGFLYLEELWGPTSAQQRYEGRADLGNTQPGDGYRFRGRGWIQLTGRHNYRKFGARLGLPLEAQPDLAARPDVAARLAVAYWTDRGLNALADAGQFREITRKINGGLNGLADRERYHQLARAALTPASQSPRVLLVPKGGGDPVPWDGQPTRYGGQLLDEALVSQLRLVYAQPGGPWTYGGLQVWVRRNGDLVLGRNE</sequence>
<gene>
    <name evidence="2" type="ORF">ACFOZ9_17565</name>
</gene>
<evidence type="ECO:0000313" key="3">
    <source>
        <dbReference type="Proteomes" id="UP001595998"/>
    </source>
</evidence>
<dbReference type="Pfam" id="PF00182">
    <property type="entry name" value="Glyco_hydro_19"/>
    <property type="match status" value="1"/>
</dbReference>
<dbReference type="InterPro" id="IPR052354">
    <property type="entry name" value="Cell_Wall_Dynamics_Protein"/>
</dbReference>
<dbReference type="InterPro" id="IPR023346">
    <property type="entry name" value="Lysozyme-like_dom_sf"/>
</dbReference>
<feature type="domain" description="Glycoside hydrolase family 19 catalytic" evidence="1">
    <location>
        <begin position="39"/>
        <end position="134"/>
    </location>
</feature>
<keyword evidence="3" id="KW-1185">Reference proteome</keyword>
<accession>A0ABV8XTS8</accession>
<dbReference type="SUPFAM" id="SSF53955">
    <property type="entry name" value="Lysozyme-like"/>
    <property type="match status" value="1"/>
</dbReference>
<keyword evidence="2" id="KW-0378">Hydrolase</keyword>
<dbReference type="GO" id="GO:0016787">
    <property type="term" value="F:hydrolase activity"/>
    <property type="evidence" value="ECO:0007669"/>
    <property type="project" value="UniProtKB-KW"/>
</dbReference>